<protein>
    <recommendedName>
        <fullName evidence="2 4">Flagellin</fullName>
    </recommendedName>
</protein>
<reference evidence="8" key="1">
    <citation type="journal article" date="2019" name="Int. J. Syst. Evol. Microbiol.">
        <title>The Global Catalogue of Microorganisms (GCM) 10K type strain sequencing project: providing services to taxonomists for standard genome sequencing and annotation.</title>
        <authorList>
            <consortium name="The Broad Institute Genomics Platform"/>
            <consortium name="The Broad Institute Genome Sequencing Center for Infectious Disease"/>
            <person name="Wu L."/>
            <person name="Ma J."/>
        </authorList>
    </citation>
    <scope>NUCLEOTIDE SEQUENCE [LARGE SCALE GENOMIC DNA]</scope>
    <source>
        <strain evidence="8">CGMCC 1.12286</strain>
    </source>
</reference>
<keyword evidence="3 4" id="KW-0975">Bacterial flagellum</keyword>
<sequence>MSGMIIGHNLGAMDALSALNSNSNALNSALQQLSTGKKINSAADDASGYAISQEMQSQINGLNQASSNAQDGISLIQTASGALNETNGILQQMRQLAVQASNDTNTSTDRTNIQQEMNQLTDEVNRIAGTTQFNTQNILQGGGSSSSATTASASITSASGALNGISSLDVSGASTLSTGKYEISMSTATLDTTATASTATGSLKGVSTTLDVTGLHLSSGSYTLTMDASGNVSLISGTVTIGTATATSGKELTIDGISMGTITSAAAGTMTFTISGSTDEKAVLSNASGTAVSTAYLNTGSTLTIDGINTGTVTSAATGTLNFSFTAGSSGTSGASGDFTAQLQIGANQGQNMTISIGAADAVSLGIATTASGTSGFTSALSVSNGQDNTNIQYGLDVSSATAAGNAITVLNNAIDQVSQEQGQLGAYQNRLTHTINNLSTSSQNLTSAESGITDTDMATEMAQYTQDNVLQQAAVSMLAQANQQPQLVLKLLG</sequence>
<evidence type="ECO:0000256" key="2">
    <source>
        <dbReference type="ARBA" id="ARBA00020110"/>
    </source>
</evidence>
<dbReference type="InterPro" id="IPR046358">
    <property type="entry name" value="Flagellin_C"/>
</dbReference>
<dbReference type="PANTHER" id="PTHR42792:SF2">
    <property type="entry name" value="FLAGELLIN"/>
    <property type="match status" value="1"/>
</dbReference>
<dbReference type="InterPro" id="IPR001029">
    <property type="entry name" value="Flagellin_N"/>
</dbReference>
<comment type="function">
    <text evidence="4">Flagellin is the subunit protein which polymerizes to form the filaments of bacterial flagella.</text>
</comment>
<evidence type="ECO:0000256" key="1">
    <source>
        <dbReference type="ARBA" id="ARBA00005709"/>
    </source>
</evidence>
<dbReference type="Gene3D" id="3.30.70.2120">
    <property type="match status" value="1"/>
</dbReference>
<keyword evidence="8" id="KW-1185">Reference proteome</keyword>
<feature type="domain" description="Flagellin C-terminal" evidence="6">
    <location>
        <begin position="409"/>
        <end position="493"/>
    </location>
</feature>
<dbReference type="PRINTS" id="PR00207">
    <property type="entry name" value="FLAGELLIN"/>
</dbReference>
<keyword evidence="7" id="KW-0282">Flagellum</keyword>
<keyword evidence="7" id="KW-0969">Cilium</keyword>
<dbReference type="Pfam" id="PF00700">
    <property type="entry name" value="Flagellin_C"/>
    <property type="match status" value="1"/>
</dbReference>
<evidence type="ECO:0000259" key="5">
    <source>
        <dbReference type="Pfam" id="PF00669"/>
    </source>
</evidence>
<name>A0ABW4JHS0_9BACL</name>
<comment type="similarity">
    <text evidence="1 4">Belongs to the bacterial flagellin family.</text>
</comment>
<evidence type="ECO:0000259" key="6">
    <source>
        <dbReference type="Pfam" id="PF00700"/>
    </source>
</evidence>
<evidence type="ECO:0000313" key="7">
    <source>
        <dbReference type="EMBL" id="MFD1675469.1"/>
    </source>
</evidence>
<evidence type="ECO:0000256" key="3">
    <source>
        <dbReference type="ARBA" id="ARBA00023143"/>
    </source>
</evidence>
<keyword evidence="7" id="KW-0966">Cell projection</keyword>
<dbReference type="Proteomes" id="UP001597079">
    <property type="component" value="Unassembled WGS sequence"/>
</dbReference>
<keyword evidence="4" id="KW-0964">Secreted</keyword>
<dbReference type="EMBL" id="JBHUCX010000028">
    <property type="protein sequence ID" value="MFD1675469.1"/>
    <property type="molecule type" value="Genomic_DNA"/>
</dbReference>
<gene>
    <name evidence="7" type="ORF">ACFSB2_12275</name>
</gene>
<proteinExistence type="inferred from homology"/>
<dbReference type="InterPro" id="IPR001492">
    <property type="entry name" value="Flagellin"/>
</dbReference>
<dbReference type="SUPFAM" id="SSF64518">
    <property type="entry name" value="Phase 1 flagellin"/>
    <property type="match status" value="1"/>
</dbReference>
<dbReference type="RefSeq" id="WP_377943340.1">
    <property type="nucleotide sequence ID" value="NZ_JBHUCX010000028.1"/>
</dbReference>
<dbReference type="Gene3D" id="1.20.1330.10">
    <property type="entry name" value="f41 fragment of flagellin, N-terminal domain"/>
    <property type="match status" value="2"/>
</dbReference>
<accession>A0ABW4JHS0</accession>
<organism evidence="7 8">
    <name type="scientific">Alicyclobacillus fodiniaquatilis</name>
    <dbReference type="NCBI Taxonomy" id="1661150"/>
    <lineage>
        <taxon>Bacteria</taxon>
        <taxon>Bacillati</taxon>
        <taxon>Bacillota</taxon>
        <taxon>Bacilli</taxon>
        <taxon>Bacillales</taxon>
        <taxon>Alicyclobacillaceae</taxon>
        <taxon>Alicyclobacillus</taxon>
    </lineage>
</organism>
<comment type="caution">
    <text evidence="7">The sequence shown here is derived from an EMBL/GenBank/DDBJ whole genome shotgun (WGS) entry which is preliminary data.</text>
</comment>
<dbReference type="Pfam" id="PF00669">
    <property type="entry name" value="Flagellin_N"/>
    <property type="match status" value="1"/>
</dbReference>
<comment type="subcellular location">
    <subcellularLocation>
        <location evidence="4">Secreted</location>
    </subcellularLocation>
    <subcellularLocation>
        <location evidence="4">Bacterial flagellum</location>
    </subcellularLocation>
</comment>
<evidence type="ECO:0000256" key="4">
    <source>
        <dbReference type="RuleBase" id="RU362073"/>
    </source>
</evidence>
<feature type="domain" description="Flagellin N-terminal" evidence="5">
    <location>
        <begin position="6"/>
        <end position="141"/>
    </location>
</feature>
<dbReference type="PANTHER" id="PTHR42792">
    <property type="entry name" value="FLAGELLIN"/>
    <property type="match status" value="1"/>
</dbReference>
<evidence type="ECO:0000313" key="8">
    <source>
        <dbReference type="Proteomes" id="UP001597079"/>
    </source>
</evidence>